<dbReference type="PRINTS" id="PR00119">
    <property type="entry name" value="CATATPASE"/>
</dbReference>
<dbReference type="EMBL" id="BQFW01000002">
    <property type="protein sequence ID" value="GJJ69243.1"/>
    <property type="molecule type" value="Genomic_DNA"/>
</dbReference>
<feature type="binding site" evidence="17">
    <location>
        <position position="564"/>
    </location>
    <ligand>
        <name>ATP</name>
        <dbReference type="ChEBI" id="CHEBI:30616"/>
    </ligand>
</feature>
<comment type="catalytic activity">
    <reaction evidence="14">
        <text>ATP + H2O + phospholipidSide 1 = ADP + phosphate + phospholipidSide 2.</text>
        <dbReference type="EC" id="7.6.2.1"/>
    </reaction>
</comment>
<dbReference type="GO" id="GO:0140326">
    <property type="term" value="F:ATPase-coupled intramembrane lipid transporter activity"/>
    <property type="evidence" value="ECO:0007669"/>
    <property type="project" value="UniProtKB-EC"/>
</dbReference>
<dbReference type="SUPFAM" id="SSF56784">
    <property type="entry name" value="HAD-like"/>
    <property type="match status" value="1"/>
</dbReference>
<comment type="similarity">
    <text evidence="2">Belongs to the cation transport ATPase (P-type) (TC 3.A.3) family. Type IV subfamily.</text>
</comment>
<feature type="binding site" evidence="17">
    <location>
        <position position="699"/>
    </location>
    <ligand>
        <name>ATP</name>
        <dbReference type="ChEBI" id="CHEBI:30616"/>
    </ligand>
</feature>
<evidence type="ECO:0000256" key="4">
    <source>
        <dbReference type="ARBA" id="ARBA00022448"/>
    </source>
</evidence>
<feature type="binding site" evidence="18">
    <location>
        <position position="1005"/>
    </location>
    <ligand>
        <name>Mg(2+)</name>
        <dbReference type="ChEBI" id="CHEBI:18420"/>
    </ligand>
</feature>
<dbReference type="Gene3D" id="3.40.1110.10">
    <property type="entry name" value="Calcium-transporting ATPase, cytoplasmic domain N"/>
    <property type="match status" value="1"/>
</dbReference>
<dbReference type="InterPro" id="IPR018303">
    <property type="entry name" value="ATPase_P-typ_P_site"/>
</dbReference>
<feature type="compositionally biased region" description="Low complexity" evidence="19">
    <location>
        <begin position="1655"/>
        <end position="1669"/>
    </location>
</feature>
<dbReference type="Gene3D" id="2.70.150.10">
    <property type="entry name" value="Calcium-transporting ATPase, cytoplasmic transduction domain A"/>
    <property type="match status" value="1"/>
</dbReference>
<keyword evidence="11" id="KW-1278">Translocase</keyword>
<feature type="compositionally biased region" description="Low complexity" evidence="19">
    <location>
        <begin position="1460"/>
        <end position="1473"/>
    </location>
</feature>
<dbReference type="Pfam" id="PF16209">
    <property type="entry name" value="PhoLip_ATPase_N"/>
    <property type="match status" value="1"/>
</dbReference>
<evidence type="ECO:0000256" key="20">
    <source>
        <dbReference type="SAM" id="Phobius"/>
    </source>
</evidence>
<dbReference type="OrthoDB" id="377733at2759"/>
<feature type="binding site" evidence="17">
    <location>
        <position position="799"/>
    </location>
    <ligand>
        <name>ATP</name>
        <dbReference type="ChEBI" id="CHEBI:30616"/>
    </ligand>
</feature>
<dbReference type="InterPro" id="IPR032630">
    <property type="entry name" value="P_typ_ATPase_c"/>
</dbReference>
<gene>
    <name evidence="23" type="ORF">EMPS_01589</name>
</gene>
<dbReference type="NCBIfam" id="TIGR01494">
    <property type="entry name" value="ATPase_P-type"/>
    <property type="match status" value="1"/>
</dbReference>
<evidence type="ECO:0000256" key="1">
    <source>
        <dbReference type="ARBA" id="ARBA00004127"/>
    </source>
</evidence>
<feature type="active site" description="4-aspartylphosphate intermediate" evidence="16">
    <location>
        <position position="562"/>
    </location>
</feature>
<feature type="compositionally biased region" description="Basic and acidic residues" evidence="19">
    <location>
        <begin position="1357"/>
        <end position="1366"/>
    </location>
</feature>
<evidence type="ECO:0000256" key="8">
    <source>
        <dbReference type="ARBA" id="ARBA00022741"/>
    </source>
</evidence>
<keyword evidence="24" id="KW-1185">Reference proteome</keyword>
<comment type="catalytic activity">
    <reaction evidence="15">
        <text>a 1,2-diacyl-sn-glycero-3-phosphoethanolamine(out) + ATP + H2O = a 1,2-diacyl-sn-glycero-3-phosphoethanolamine(in) + ADP + phosphate + H(+)</text>
        <dbReference type="Rhea" id="RHEA:66132"/>
        <dbReference type="ChEBI" id="CHEBI:15377"/>
        <dbReference type="ChEBI" id="CHEBI:15378"/>
        <dbReference type="ChEBI" id="CHEBI:30616"/>
        <dbReference type="ChEBI" id="CHEBI:43474"/>
        <dbReference type="ChEBI" id="CHEBI:64612"/>
        <dbReference type="ChEBI" id="CHEBI:456216"/>
    </reaction>
    <physiologicalReaction direction="left-to-right" evidence="15">
        <dbReference type="Rhea" id="RHEA:66133"/>
    </physiologicalReaction>
</comment>
<sequence length="1829" mass="202664">MEFIHRAIPHRVRRLFANKAKEGNGPEDSYRLRRMESHASMTATKRRRIYLNLTPESIENDLDAPNESLPHYPTNKITTSKYDLFSFIPKNLFEQFRRIANLYFLFVAGLSIAPVLGGFAPFLTFLPLIFIITVTAIKDGIEDWKRRKSDEAFNNAPAILLRNWTNTNLHSGSSSKLELIQSLFSKLFSWSNKSLDPSKHNRAAAINAMALAPTTPSGRSDQNSYFDGHNGTSINGATPDGQESAGRPARRIRRNIPHSVLNHTESYSGKAAASGAKWKDCIWQDVKVGDIVYLKNDDPIPADMVILSTSEPDGLCFIETKNLDGETNLKIRRGLTATNGLKTPADIERAAFYVESEAPHANLYSYQGALKWLISDGADMPAGDRVVHNKTESITINEILLRGCVLRNTGHVIGMVLFTGTDSKIMLNSGDTPSKRSRIEKDLNFHIVMNFVILFALSLGSAIANGVIFGDTNNNSATYFEYGADASTPFMSAFITFWSCMILYQNIVPISLYISIEIVKTAQAYFIHKDIDMYDERVDQACTPKTWNISDDLGQIEYIFSDKTGTLTQNVMEFQKCTINGIDYGIGETDATRGQKMSGDGEFEPMEFESDEEYLIKLNQERIKMKTAMDQLFDNRYYSDKTTFVDSDLFLDMADPTSKHAKAIMNFWTGIAVCHTVLSERDMDTDPYKIEYKAQSPDEAALVSTARDVGFVFLEKKGAMLHLEIMGQPRAYQVLNILEFNSNRKRMSIILRPPEGGIVLVCKGADSVIYERLDKAEEQSKLREDTLVDLERFANEGLRTLCLAYRKISEEEYAEWALDYDEACNTIHNRDENIENACETIEHSLILLGGTAIEDRLQEGVPECIALLSRAGIKLWVLTGDKTETAINIGFACNLLQRDMILIIIQAQDKEDTREQLMKALDKFWGREADKDPSLTNKSHALIIDGETLKYGLSPALSGLLLDVSKRCKSVICCRVSPLQKAKVVSMVKRGLDVMTLSIGDGANDVSMIQEANIGVGIAGEEGRQAVMASDFAIAQFRFLSKLLLVHGRWSYIRISEMILSFFYKNVIWTLTIFWFQFFSGFTALLLFDYTFVMLYNLLFTSLPIMFMGAFDQDVDAKTSMQFPALYLRGIKQKHFTRSKFWLYVLDGAYQSVICFFVPWYISNGVYSNGHSTNDLVAFGTLISACSVVVANLYVGLNMFHWTKMVFAVIFGSIVVFFLYCWVYANFFTIENTFYGMDKILLASPSFWFAIVLSVILTMLPHYAYKFARQYIKPNDIIIIREQIYREKHPSKKERRARKLKAMALREQELNGTSSSFQDAGITSTPSHVLGDDDLEDDDLDQIPVIRNSPTILSPEDSSKPGDIRQRQPSPSPMASLSRMDEAYHLKGSSEASTSSASSLGQPSQHSVPPRELVGRRRVVSNNNSANAAGLGEADIGVDLYGGIQIATPARAFDNRHGDSSSSLPMHSGGSNSHLQTGSSDPTMLEPVARKFGQGYPTTSFSFNQEFVEAVAAGSAALAASTPERPRVKRQSTPSVPVGGANFRFMGDDSPPLPDGTTSVSSGPQGQKPGHTGFAFSTDDASAFVYSHLNRIHSASHDERASMAAANRARKRASQMNQAQAGKVGSGGAGSGRNFAGRNSVDGSEFGSSSPSRPGFDLLSGLSYSDSGESPPPKYLSSVPSTSSSPPPTCDTTAVDYSTVSSRRDSLTRRPRGLSRSITAPDMPVAELSAMLLQQQKDMEVSMERLAKAQASVRAAHEQQQQQQQRIRFQGASASSAFDTSPVVVPSETQERGLTAVQQPPSSSSLPPARRDPSSTSTVTSTKQDEHFE</sequence>
<feature type="region of interest" description="Disordered" evidence="19">
    <location>
        <begin position="1596"/>
        <end position="1721"/>
    </location>
</feature>
<protein>
    <recommendedName>
        <fullName evidence="3">P-type phospholipid transporter</fullName>
        <ecNumber evidence="3">7.6.2.1</ecNumber>
    </recommendedName>
</protein>
<evidence type="ECO:0000313" key="24">
    <source>
        <dbReference type="Proteomes" id="UP000827284"/>
    </source>
</evidence>
<dbReference type="InterPro" id="IPR001757">
    <property type="entry name" value="P_typ_ATPase"/>
</dbReference>
<feature type="transmembrane region" description="Helical" evidence="20">
    <location>
        <begin position="1207"/>
        <end position="1227"/>
    </location>
</feature>
<dbReference type="SFLD" id="SFLDS00003">
    <property type="entry name" value="Haloacid_Dehalogenase"/>
    <property type="match status" value="1"/>
</dbReference>
<evidence type="ECO:0000256" key="11">
    <source>
        <dbReference type="ARBA" id="ARBA00022967"/>
    </source>
</evidence>
<name>A0A9P3H366_9FUNG</name>
<dbReference type="GO" id="GO:0045332">
    <property type="term" value="P:phospholipid translocation"/>
    <property type="evidence" value="ECO:0007669"/>
    <property type="project" value="TreeGrafter"/>
</dbReference>
<dbReference type="Gene3D" id="3.40.50.1000">
    <property type="entry name" value="HAD superfamily/HAD-like"/>
    <property type="match status" value="1"/>
</dbReference>
<evidence type="ECO:0000256" key="14">
    <source>
        <dbReference type="ARBA" id="ARBA00034036"/>
    </source>
</evidence>
<feature type="transmembrane region" description="Helical" evidence="20">
    <location>
        <begin position="1094"/>
        <end position="1111"/>
    </location>
</feature>
<dbReference type="InterPro" id="IPR044492">
    <property type="entry name" value="P_typ_ATPase_HD_dom"/>
</dbReference>
<feature type="compositionally biased region" description="Low complexity" evidence="19">
    <location>
        <begin position="1389"/>
        <end position="1407"/>
    </location>
</feature>
<evidence type="ECO:0000256" key="18">
    <source>
        <dbReference type="PIRSR" id="PIRSR606539-3"/>
    </source>
</evidence>
<dbReference type="SUPFAM" id="SSF81653">
    <property type="entry name" value="Calcium ATPase, transduction domain A"/>
    <property type="match status" value="1"/>
</dbReference>
<keyword evidence="4" id="KW-0813">Transport</keyword>
<feature type="transmembrane region" description="Helical" evidence="20">
    <location>
        <begin position="1177"/>
        <end position="1195"/>
    </location>
</feature>
<dbReference type="PANTHER" id="PTHR24092">
    <property type="entry name" value="PROBABLE PHOSPHOLIPID-TRANSPORTING ATPASE"/>
    <property type="match status" value="1"/>
</dbReference>
<evidence type="ECO:0000313" key="23">
    <source>
        <dbReference type="EMBL" id="GJJ69243.1"/>
    </source>
</evidence>
<accession>A0A9P3H366</accession>
<dbReference type="PANTHER" id="PTHR24092:SF180">
    <property type="entry name" value="PHOSPHOLIPID-TRANSPORTING ATPASE DNF1-RELATED"/>
    <property type="match status" value="1"/>
</dbReference>
<dbReference type="FunFam" id="3.40.50.1000:FF:000001">
    <property type="entry name" value="Phospholipid-transporting ATPase IC"/>
    <property type="match status" value="1"/>
</dbReference>
<evidence type="ECO:0000256" key="17">
    <source>
        <dbReference type="PIRSR" id="PIRSR606539-2"/>
    </source>
</evidence>
<evidence type="ECO:0000256" key="3">
    <source>
        <dbReference type="ARBA" id="ARBA00012189"/>
    </source>
</evidence>
<evidence type="ECO:0000256" key="19">
    <source>
        <dbReference type="SAM" id="MobiDB-lite"/>
    </source>
</evidence>
<evidence type="ECO:0000256" key="13">
    <source>
        <dbReference type="ARBA" id="ARBA00023136"/>
    </source>
</evidence>
<dbReference type="InterPro" id="IPR008250">
    <property type="entry name" value="ATPase_P-typ_transduc_dom_A_sf"/>
</dbReference>
<feature type="binding site" evidence="17">
    <location>
        <position position="881"/>
    </location>
    <ligand>
        <name>ATP</name>
        <dbReference type="ChEBI" id="CHEBI:30616"/>
    </ligand>
</feature>
<feature type="region of interest" description="Disordered" evidence="19">
    <location>
        <begin position="1453"/>
        <end position="1485"/>
    </location>
</feature>
<dbReference type="SUPFAM" id="SSF81660">
    <property type="entry name" value="Metal cation-transporting ATPase, ATP-binding domain N"/>
    <property type="match status" value="1"/>
</dbReference>
<dbReference type="CDD" id="cd02073">
    <property type="entry name" value="P-type_ATPase_APLT_Dnf-like"/>
    <property type="match status" value="1"/>
</dbReference>
<evidence type="ECO:0000256" key="5">
    <source>
        <dbReference type="ARBA" id="ARBA00022553"/>
    </source>
</evidence>
<dbReference type="PROSITE" id="PS00154">
    <property type="entry name" value="ATPASE_E1_E2"/>
    <property type="match status" value="1"/>
</dbReference>
<dbReference type="InterPro" id="IPR023299">
    <property type="entry name" value="ATPase_P-typ_cyto_dom_N"/>
</dbReference>
<evidence type="ECO:0000256" key="10">
    <source>
        <dbReference type="ARBA" id="ARBA00022842"/>
    </source>
</evidence>
<feature type="binding site" evidence="17">
    <location>
        <position position="562"/>
    </location>
    <ligand>
        <name>ATP</name>
        <dbReference type="ChEBI" id="CHEBI:30616"/>
    </ligand>
</feature>
<dbReference type="SFLD" id="SFLDF00027">
    <property type="entry name" value="p-type_atpase"/>
    <property type="match status" value="1"/>
</dbReference>
<dbReference type="NCBIfam" id="TIGR01652">
    <property type="entry name" value="ATPase-Plipid"/>
    <property type="match status" value="1"/>
</dbReference>
<feature type="transmembrane region" description="Helical" evidence="20">
    <location>
        <begin position="1067"/>
        <end position="1088"/>
    </location>
</feature>
<feature type="binding site" evidence="17">
    <location>
        <position position="740"/>
    </location>
    <ligand>
        <name>ATP</name>
        <dbReference type="ChEBI" id="CHEBI:30616"/>
    </ligand>
</feature>
<feature type="binding site" evidence="17">
    <location>
        <position position="975"/>
    </location>
    <ligand>
        <name>ATP</name>
        <dbReference type="ChEBI" id="CHEBI:30616"/>
    </ligand>
</feature>
<evidence type="ECO:0000256" key="15">
    <source>
        <dbReference type="ARBA" id="ARBA00049128"/>
    </source>
</evidence>
<feature type="compositionally biased region" description="Polar residues" evidence="19">
    <location>
        <begin position="214"/>
        <end position="236"/>
    </location>
</feature>
<feature type="binding site" evidence="17">
    <location>
        <position position="563"/>
    </location>
    <ligand>
        <name>ATP</name>
        <dbReference type="ChEBI" id="CHEBI:30616"/>
    </ligand>
</feature>
<feature type="binding site" evidence="17">
    <location>
        <position position="879"/>
    </location>
    <ligand>
        <name>ATP</name>
        <dbReference type="ChEBI" id="CHEBI:30616"/>
    </ligand>
</feature>
<evidence type="ECO:0000256" key="9">
    <source>
        <dbReference type="ARBA" id="ARBA00022840"/>
    </source>
</evidence>
<feature type="transmembrane region" description="Helical" evidence="20">
    <location>
        <begin position="445"/>
        <end position="470"/>
    </location>
</feature>
<keyword evidence="9 17" id="KW-0067">ATP-binding</keyword>
<comment type="subcellular location">
    <subcellularLocation>
        <location evidence="1">Endomembrane system</location>
        <topology evidence="1">Multi-pass membrane protein</topology>
    </subcellularLocation>
</comment>
<feature type="compositionally biased region" description="Polar residues" evidence="19">
    <location>
        <begin position="1556"/>
        <end position="1565"/>
    </location>
</feature>
<feature type="binding site" evidence="17">
    <location>
        <position position="880"/>
    </location>
    <ligand>
        <name>ATP</name>
        <dbReference type="ChEBI" id="CHEBI:30616"/>
    </ligand>
</feature>
<dbReference type="InterPro" id="IPR036412">
    <property type="entry name" value="HAD-like_sf"/>
</dbReference>
<proteinExistence type="inferred from homology"/>
<reference evidence="23" key="2">
    <citation type="journal article" date="2022" name="Microbiol. Resour. Announc.">
        <title>Whole-Genome Sequence of Entomortierella parvispora E1425, a Mucoromycotan Fungus Associated with Burkholderiaceae-Related Endosymbiotic Bacteria.</title>
        <authorList>
            <person name="Herlambang A."/>
            <person name="Guo Y."/>
            <person name="Takashima Y."/>
            <person name="Narisawa K."/>
            <person name="Ohta H."/>
            <person name="Nishizawa T."/>
        </authorList>
    </citation>
    <scope>NUCLEOTIDE SEQUENCE</scope>
    <source>
        <strain evidence="23">E1425</strain>
    </source>
</reference>
<feature type="transmembrane region" description="Helical" evidence="20">
    <location>
        <begin position="1141"/>
        <end position="1162"/>
    </location>
</feature>
<feature type="binding site" evidence="18">
    <location>
        <position position="562"/>
    </location>
    <ligand>
        <name>Mg(2+)</name>
        <dbReference type="ChEBI" id="CHEBI:18420"/>
    </ligand>
</feature>
<feature type="transmembrane region" description="Helical" evidence="20">
    <location>
        <begin position="490"/>
        <end position="514"/>
    </location>
</feature>
<keyword evidence="10 18" id="KW-0460">Magnesium</keyword>
<feature type="region of interest" description="Disordered" evidence="19">
    <location>
        <begin position="1309"/>
        <end position="1413"/>
    </location>
</feature>
<evidence type="ECO:0000256" key="2">
    <source>
        <dbReference type="ARBA" id="ARBA00008109"/>
    </source>
</evidence>
<organism evidence="23 24">
    <name type="scientific">Entomortierella parvispora</name>
    <dbReference type="NCBI Taxonomy" id="205924"/>
    <lineage>
        <taxon>Eukaryota</taxon>
        <taxon>Fungi</taxon>
        <taxon>Fungi incertae sedis</taxon>
        <taxon>Mucoromycota</taxon>
        <taxon>Mortierellomycotina</taxon>
        <taxon>Mortierellomycetes</taxon>
        <taxon>Mortierellales</taxon>
        <taxon>Mortierellaceae</taxon>
        <taxon>Entomortierella</taxon>
    </lineage>
</organism>
<dbReference type="GO" id="GO:0000287">
    <property type="term" value="F:magnesium ion binding"/>
    <property type="evidence" value="ECO:0007669"/>
    <property type="project" value="InterPro"/>
</dbReference>
<feature type="compositionally biased region" description="Polar residues" evidence="19">
    <location>
        <begin position="1310"/>
        <end position="1327"/>
    </location>
</feature>
<evidence type="ECO:0000256" key="6">
    <source>
        <dbReference type="ARBA" id="ARBA00022692"/>
    </source>
</evidence>
<evidence type="ECO:0000256" key="7">
    <source>
        <dbReference type="ARBA" id="ARBA00022723"/>
    </source>
</evidence>
<reference evidence="23" key="1">
    <citation type="submission" date="2021-11" db="EMBL/GenBank/DDBJ databases">
        <authorList>
            <person name="Herlambang A."/>
            <person name="Guo Y."/>
            <person name="Takashima Y."/>
            <person name="Nishizawa T."/>
        </authorList>
    </citation>
    <scope>NUCLEOTIDE SEQUENCE</scope>
    <source>
        <strain evidence="23">E1425</strain>
    </source>
</reference>
<keyword evidence="7 18" id="KW-0479">Metal-binding</keyword>
<evidence type="ECO:0000259" key="21">
    <source>
        <dbReference type="Pfam" id="PF16209"/>
    </source>
</evidence>
<dbReference type="GO" id="GO:0005524">
    <property type="term" value="F:ATP binding"/>
    <property type="evidence" value="ECO:0007669"/>
    <property type="project" value="UniProtKB-KW"/>
</dbReference>
<feature type="binding site" evidence="17">
    <location>
        <position position="1005"/>
    </location>
    <ligand>
        <name>ATP</name>
        <dbReference type="ChEBI" id="CHEBI:30616"/>
    </ligand>
</feature>
<keyword evidence="6 20" id="KW-0812">Transmembrane</keyword>
<feature type="domain" description="P-type ATPase N-terminal" evidence="21">
    <location>
        <begin position="66"/>
        <end position="124"/>
    </location>
</feature>
<evidence type="ECO:0000256" key="16">
    <source>
        <dbReference type="PIRSR" id="PIRSR606539-1"/>
    </source>
</evidence>
<keyword evidence="12 20" id="KW-1133">Transmembrane helix</keyword>
<feature type="binding site" evidence="17">
    <location>
        <position position="981"/>
    </location>
    <ligand>
        <name>ATP</name>
        <dbReference type="ChEBI" id="CHEBI:30616"/>
    </ligand>
</feature>
<dbReference type="InterPro" id="IPR006539">
    <property type="entry name" value="P-type_ATPase_IV"/>
</dbReference>
<feature type="region of interest" description="Disordered" evidence="19">
    <location>
        <begin position="213"/>
        <end position="248"/>
    </location>
</feature>
<evidence type="ECO:0000259" key="22">
    <source>
        <dbReference type="Pfam" id="PF16212"/>
    </source>
</evidence>
<keyword evidence="5" id="KW-0597">Phosphoprotein</keyword>
<dbReference type="Proteomes" id="UP000827284">
    <property type="component" value="Unassembled WGS sequence"/>
</dbReference>
<dbReference type="EC" id="7.6.2.1" evidence="3"/>
<dbReference type="FunFam" id="3.40.50.1000:FF:000130">
    <property type="entry name" value="Phospholipid-transporting ATPase"/>
    <property type="match status" value="1"/>
</dbReference>
<feature type="compositionally biased region" description="Acidic residues" evidence="19">
    <location>
        <begin position="1332"/>
        <end position="1341"/>
    </location>
</feature>
<dbReference type="InterPro" id="IPR023298">
    <property type="entry name" value="ATPase_P-typ_TM_dom_sf"/>
</dbReference>
<feature type="domain" description="P-type ATPase C-terminal" evidence="22">
    <location>
        <begin position="1027"/>
        <end position="1275"/>
    </location>
</feature>
<dbReference type="SFLD" id="SFLDG00002">
    <property type="entry name" value="C1.7:_P-type_atpase_like"/>
    <property type="match status" value="1"/>
</dbReference>
<feature type="region of interest" description="Disordered" evidence="19">
    <location>
        <begin position="1752"/>
        <end position="1829"/>
    </location>
</feature>
<keyword evidence="8 17" id="KW-0547">Nucleotide-binding</keyword>
<dbReference type="GO" id="GO:0005886">
    <property type="term" value="C:plasma membrane"/>
    <property type="evidence" value="ECO:0007669"/>
    <property type="project" value="TreeGrafter"/>
</dbReference>
<keyword evidence="13 20" id="KW-0472">Membrane</keyword>
<dbReference type="Pfam" id="PF13246">
    <property type="entry name" value="Cation_ATPase"/>
    <property type="match status" value="1"/>
</dbReference>
<feature type="region of interest" description="Disordered" evidence="19">
    <location>
        <begin position="1545"/>
        <end position="1575"/>
    </location>
</feature>
<feature type="binding site" evidence="18">
    <location>
        <position position="1001"/>
    </location>
    <ligand>
        <name>Mg(2+)</name>
        <dbReference type="ChEBI" id="CHEBI:18420"/>
    </ligand>
</feature>
<comment type="cofactor">
    <cofactor evidence="18">
        <name>Mg(2+)</name>
        <dbReference type="ChEBI" id="CHEBI:18420"/>
    </cofactor>
</comment>
<dbReference type="Pfam" id="PF16212">
    <property type="entry name" value="PhoLip_ATPase_C"/>
    <property type="match status" value="1"/>
</dbReference>
<dbReference type="InterPro" id="IPR023214">
    <property type="entry name" value="HAD_sf"/>
</dbReference>
<evidence type="ECO:0000256" key="12">
    <source>
        <dbReference type="ARBA" id="ARBA00022989"/>
    </source>
</evidence>
<feature type="binding site" evidence="17">
    <location>
        <position position="1004"/>
    </location>
    <ligand>
        <name>ATP</name>
        <dbReference type="ChEBI" id="CHEBI:30616"/>
    </ligand>
</feature>
<dbReference type="GO" id="GO:0012505">
    <property type="term" value="C:endomembrane system"/>
    <property type="evidence" value="ECO:0007669"/>
    <property type="project" value="UniProtKB-SubCell"/>
</dbReference>
<feature type="transmembrane region" description="Helical" evidence="20">
    <location>
        <begin position="1247"/>
        <end position="1265"/>
    </location>
</feature>
<dbReference type="GO" id="GO:0016887">
    <property type="term" value="F:ATP hydrolysis activity"/>
    <property type="evidence" value="ECO:0007669"/>
    <property type="project" value="InterPro"/>
</dbReference>
<comment type="caution">
    <text evidence="23">The sequence shown here is derived from an EMBL/GenBank/DDBJ whole genome shotgun (WGS) entry which is preliminary data.</text>
</comment>
<feature type="binding site" evidence="18">
    <location>
        <position position="564"/>
    </location>
    <ligand>
        <name>Mg(2+)</name>
        <dbReference type="ChEBI" id="CHEBI:18420"/>
    </ligand>
</feature>
<feature type="transmembrane region" description="Helical" evidence="20">
    <location>
        <begin position="99"/>
        <end position="116"/>
    </location>
</feature>
<feature type="binding site" evidence="17">
    <location>
        <position position="763"/>
    </location>
    <ligand>
        <name>ATP</name>
        <dbReference type="ChEBI" id="CHEBI:30616"/>
    </ligand>
</feature>
<dbReference type="InterPro" id="IPR032631">
    <property type="entry name" value="P-type_ATPase_N"/>
</dbReference>
<dbReference type="SUPFAM" id="SSF81665">
    <property type="entry name" value="Calcium ATPase, transmembrane domain M"/>
    <property type="match status" value="1"/>
</dbReference>
<dbReference type="FunFam" id="3.40.1110.10:FF:000087">
    <property type="entry name" value="Phospholipid-transporting ATPase"/>
    <property type="match status" value="1"/>
</dbReference>